<dbReference type="PANTHER" id="PTHR24320">
    <property type="entry name" value="RETINOL DEHYDROGENASE"/>
    <property type="match status" value="1"/>
</dbReference>
<dbReference type="EMBL" id="KN846972">
    <property type="protein sequence ID" value="KIW79916.1"/>
    <property type="molecule type" value="Genomic_DNA"/>
</dbReference>
<dbReference type="VEuPathDB" id="FungiDB:Z517_06531"/>
<name>A0A0D2DQ67_9EURO</name>
<organism evidence="4 5">
    <name type="scientific">Fonsecaea pedrosoi CBS 271.37</name>
    <dbReference type="NCBI Taxonomy" id="1442368"/>
    <lineage>
        <taxon>Eukaryota</taxon>
        <taxon>Fungi</taxon>
        <taxon>Dikarya</taxon>
        <taxon>Ascomycota</taxon>
        <taxon>Pezizomycotina</taxon>
        <taxon>Eurotiomycetes</taxon>
        <taxon>Chaetothyriomycetidae</taxon>
        <taxon>Chaetothyriales</taxon>
        <taxon>Herpotrichiellaceae</taxon>
        <taxon>Fonsecaea</taxon>
    </lineage>
</organism>
<keyword evidence="3" id="KW-0560">Oxidoreductase</keyword>
<dbReference type="STRING" id="1442368.A0A0D2DQ67"/>
<evidence type="ECO:0000256" key="3">
    <source>
        <dbReference type="ARBA" id="ARBA00023002"/>
    </source>
</evidence>
<keyword evidence="2" id="KW-0521">NADP</keyword>
<dbReference type="Pfam" id="PF23441">
    <property type="entry name" value="SDR"/>
    <property type="match status" value="1"/>
</dbReference>
<sequence>MVNFQSSDIPDLSNQVIIVTGGNAGLGYEMIRQLRQHNPARIYLAARSQQRAEAAIQQLKQDGYEIQFGTNVIGPALLTQSLLPMIKETAGLNPEARAVFLTSASEAVAPRDIYDFAELKTTMSGRHTTKRYALSKLATIHYASALAERHKGVKIVSVHPGMVATNLHHSSTGFFLRPFLYAAINLFATPVDKGVLSQIWAAVSPDVKTGEYYSPIGIAGKGSNASKDRNLQESLYKWIQTELEAQVEDLTQPS</sequence>
<accession>A0A0D2DQ67</accession>
<dbReference type="RefSeq" id="XP_013283724.1">
    <property type="nucleotide sequence ID" value="XM_013428270.1"/>
</dbReference>
<evidence type="ECO:0000313" key="5">
    <source>
        <dbReference type="Proteomes" id="UP000053029"/>
    </source>
</evidence>
<reference evidence="4 5" key="1">
    <citation type="submission" date="2015-01" db="EMBL/GenBank/DDBJ databases">
        <title>The Genome Sequence of Fonsecaea pedrosoi CBS 271.37.</title>
        <authorList>
            <consortium name="The Broad Institute Genomics Platform"/>
            <person name="Cuomo C."/>
            <person name="de Hoog S."/>
            <person name="Gorbushina A."/>
            <person name="Stielow B."/>
            <person name="Teixiera M."/>
            <person name="Abouelleil A."/>
            <person name="Chapman S.B."/>
            <person name="Priest M."/>
            <person name="Young S.K."/>
            <person name="Wortman J."/>
            <person name="Nusbaum C."/>
            <person name="Birren B."/>
        </authorList>
    </citation>
    <scope>NUCLEOTIDE SEQUENCE [LARGE SCALE GENOMIC DNA]</scope>
    <source>
        <strain evidence="4 5">CBS 271.37</strain>
    </source>
</reference>
<dbReference type="Gene3D" id="3.40.50.720">
    <property type="entry name" value="NAD(P)-binding Rossmann-like Domain"/>
    <property type="match status" value="2"/>
</dbReference>
<evidence type="ECO:0000256" key="2">
    <source>
        <dbReference type="ARBA" id="ARBA00022857"/>
    </source>
</evidence>
<evidence type="ECO:0000313" key="4">
    <source>
        <dbReference type="EMBL" id="KIW79916.1"/>
    </source>
</evidence>
<gene>
    <name evidence="4" type="ORF">Z517_06531</name>
</gene>
<proteinExistence type="inferred from homology"/>
<dbReference type="HOGENOM" id="CLU_010194_44_6_1"/>
<keyword evidence="5" id="KW-1185">Reference proteome</keyword>
<dbReference type="InterPro" id="IPR002347">
    <property type="entry name" value="SDR_fam"/>
</dbReference>
<dbReference type="GeneID" id="25306021"/>
<protein>
    <submittedName>
        <fullName evidence="4">Uncharacterized protein</fullName>
    </submittedName>
</protein>
<dbReference type="InterPro" id="IPR036291">
    <property type="entry name" value="NAD(P)-bd_dom_sf"/>
</dbReference>
<dbReference type="AlphaFoldDB" id="A0A0D2DQ67"/>
<dbReference type="PRINTS" id="PR00081">
    <property type="entry name" value="GDHRDH"/>
</dbReference>
<dbReference type="GO" id="GO:0016491">
    <property type="term" value="F:oxidoreductase activity"/>
    <property type="evidence" value="ECO:0007669"/>
    <property type="project" value="UniProtKB-KW"/>
</dbReference>
<dbReference type="PANTHER" id="PTHR24320:SF282">
    <property type="entry name" value="WW DOMAIN-CONTAINING OXIDOREDUCTASE"/>
    <property type="match status" value="1"/>
</dbReference>
<dbReference type="InterPro" id="IPR057571">
    <property type="entry name" value="SDR_PhqE-like"/>
</dbReference>
<dbReference type="Proteomes" id="UP000053029">
    <property type="component" value="Unassembled WGS sequence"/>
</dbReference>
<comment type="similarity">
    <text evidence="1">Belongs to the short-chain dehydrogenases/reductases (SDR) family.</text>
</comment>
<evidence type="ECO:0000256" key="1">
    <source>
        <dbReference type="ARBA" id="ARBA00006484"/>
    </source>
</evidence>
<dbReference type="SUPFAM" id="SSF51735">
    <property type="entry name" value="NAD(P)-binding Rossmann-fold domains"/>
    <property type="match status" value="1"/>
</dbReference>